<evidence type="ECO:0000313" key="11">
    <source>
        <dbReference type="EMBL" id="KAF9624733.1"/>
    </source>
</evidence>
<gene>
    <name evidence="11" type="ORF">IFM89_013271</name>
</gene>
<dbReference type="PROSITE" id="PS50012">
    <property type="entry name" value="RCC1_3"/>
    <property type="match status" value="7"/>
</dbReference>
<dbReference type="Gene3D" id="2.130.10.30">
    <property type="entry name" value="Regulator of chromosome condensation 1/beta-lactamase-inhibitor protein II"/>
    <property type="match status" value="2"/>
</dbReference>
<dbReference type="PANTHER" id="PTHR22870">
    <property type="entry name" value="REGULATOR OF CHROMOSOME CONDENSATION"/>
    <property type="match status" value="1"/>
</dbReference>
<dbReference type="Pfam" id="PF25390">
    <property type="entry name" value="WD40_RLD"/>
    <property type="match status" value="1"/>
</dbReference>
<dbReference type="SUPFAM" id="SSF50985">
    <property type="entry name" value="RCC1/BLIP-II"/>
    <property type="match status" value="1"/>
</dbReference>
<dbReference type="InterPro" id="IPR017455">
    <property type="entry name" value="Znf_FYVE-rel"/>
</dbReference>
<evidence type="ECO:0000256" key="4">
    <source>
        <dbReference type="ARBA" id="ARBA00022833"/>
    </source>
</evidence>
<dbReference type="SMART" id="SM00064">
    <property type="entry name" value="FYVE"/>
    <property type="match status" value="1"/>
</dbReference>
<dbReference type="PANTHER" id="PTHR22870:SF350">
    <property type="entry name" value="F12P19.9 PROTEIN"/>
    <property type="match status" value="1"/>
</dbReference>
<keyword evidence="3 5" id="KW-0863">Zinc-finger</keyword>
<dbReference type="Pfam" id="PF01363">
    <property type="entry name" value="FYVE"/>
    <property type="match status" value="1"/>
</dbReference>
<dbReference type="PROSITE" id="PS50178">
    <property type="entry name" value="ZF_FYVE"/>
    <property type="match status" value="1"/>
</dbReference>
<dbReference type="GO" id="GO:0008270">
    <property type="term" value="F:zinc ion binding"/>
    <property type="evidence" value="ECO:0007669"/>
    <property type="project" value="UniProtKB-KW"/>
</dbReference>
<feature type="coiled-coil region" evidence="7">
    <location>
        <begin position="825"/>
        <end position="859"/>
    </location>
</feature>
<dbReference type="AlphaFoldDB" id="A0A835J050"/>
<keyword evidence="1" id="KW-0479">Metal-binding</keyword>
<comment type="caution">
    <text evidence="11">The sequence shown here is derived from an EMBL/GenBank/DDBJ whole genome shotgun (WGS) entry which is preliminary data.</text>
</comment>
<evidence type="ECO:0000313" key="12">
    <source>
        <dbReference type="Proteomes" id="UP000631114"/>
    </source>
</evidence>
<dbReference type="InterPro" id="IPR013591">
    <property type="entry name" value="Brevis_radix_dom"/>
</dbReference>
<evidence type="ECO:0000256" key="5">
    <source>
        <dbReference type="PROSITE-ProRule" id="PRU00091"/>
    </source>
</evidence>
<feature type="domain" description="PH" evidence="8">
    <location>
        <begin position="1"/>
        <end position="98"/>
    </location>
</feature>
<feature type="repeat" description="RCC1" evidence="6">
    <location>
        <begin position="402"/>
        <end position="453"/>
    </location>
</feature>
<keyword evidence="2" id="KW-0677">Repeat</keyword>
<dbReference type="SUPFAM" id="SSF57903">
    <property type="entry name" value="FYVE/PHD zinc finger"/>
    <property type="match status" value="1"/>
</dbReference>
<keyword evidence="7" id="KW-0175">Coiled coil</keyword>
<feature type="domain" description="FYVE-type" evidence="9">
    <location>
        <begin position="625"/>
        <end position="687"/>
    </location>
</feature>
<dbReference type="InterPro" id="IPR001849">
    <property type="entry name" value="PH_domain"/>
</dbReference>
<dbReference type="InterPro" id="IPR013083">
    <property type="entry name" value="Znf_RING/FYVE/PHD"/>
</dbReference>
<evidence type="ECO:0000259" key="8">
    <source>
        <dbReference type="PROSITE" id="PS50003"/>
    </source>
</evidence>
<organism evidence="11 12">
    <name type="scientific">Coptis chinensis</name>
    <dbReference type="NCBI Taxonomy" id="261450"/>
    <lineage>
        <taxon>Eukaryota</taxon>
        <taxon>Viridiplantae</taxon>
        <taxon>Streptophyta</taxon>
        <taxon>Embryophyta</taxon>
        <taxon>Tracheophyta</taxon>
        <taxon>Spermatophyta</taxon>
        <taxon>Magnoliopsida</taxon>
        <taxon>Ranunculales</taxon>
        <taxon>Ranunculaceae</taxon>
        <taxon>Coptidoideae</taxon>
        <taxon>Coptis</taxon>
    </lineage>
</organism>
<dbReference type="SUPFAM" id="SSF50729">
    <property type="entry name" value="PH domain-like"/>
    <property type="match status" value="1"/>
</dbReference>
<evidence type="ECO:0000256" key="3">
    <source>
        <dbReference type="ARBA" id="ARBA00022771"/>
    </source>
</evidence>
<dbReference type="InterPro" id="IPR058923">
    <property type="entry name" value="RCC1-like_dom"/>
</dbReference>
<feature type="repeat" description="RCC1" evidence="6">
    <location>
        <begin position="517"/>
        <end position="568"/>
    </location>
</feature>
<evidence type="ECO:0000256" key="7">
    <source>
        <dbReference type="SAM" id="Coils"/>
    </source>
</evidence>
<feature type="repeat" description="RCC1" evidence="6">
    <location>
        <begin position="296"/>
        <end position="347"/>
    </location>
</feature>
<accession>A0A835J050</accession>
<feature type="repeat" description="RCC1" evidence="6">
    <location>
        <begin position="465"/>
        <end position="516"/>
    </location>
</feature>
<dbReference type="Proteomes" id="UP000631114">
    <property type="component" value="Unassembled WGS sequence"/>
</dbReference>
<reference evidence="11 12" key="1">
    <citation type="submission" date="2020-10" db="EMBL/GenBank/DDBJ databases">
        <title>The Coptis chinensis genome and diversification of protoberbering-type alkaloids.</title>
        <authorList>
            <person name="Wang B."/>
            <person name="Shu S."/>
            <person name="Song C."/>
            <person name="Liu Y."/>
        </authorList>
    </citation>
    <scope>NUCLEOTIDE SEQUENCE [LARGE SCALE GENOMIC DNA]</scope>
    <source>
        <strain evidence="11">HL-2020</strain>
        <tissue evidence="11">Leaf</tissue>
    </source>
</reference>
<dbReference type="EMBL" id="JADFTS010000001">
    <property type="protein sequence ID" value="KAF9624733.1"/>
    <property type="molecule type" value="Genomic_DNA"/>
</dbReference>
<feature type="repeat" description="RCC1" evidence="6">
    <location>
        <begin position="569"/>
        <end position="620"/>
    </location>
</feature>
<dbReference type="PROSITE" id="PS51514">
    <property type="entry name" value="BRX"/>
    <property type="match status" value="1"/>
</dbReference>
<dbReference type="Pfam" id="PF08381">
    <property type="entry name" value="BRX"/>
    <property type="match status" value="1"/>
</dbReference>
<keyword evidence="12" id="KW-1185">Reference proteome</keyword>
<dbReference type="Gene3D" id="2.30.29.30">
    <property type="entry name" value="Pleckstrin-homology domain (PH domain)/Phosphotyrosine-binding domain (PTB)"/>
    <property type="match status" value="1"/>
</dbReference>
<dbReference type="InterPro" id="IPR000306">
    <property type="entry name" value="Znf_FYVE"/>
</dbReference>
<evidence type="ECO:0000256" key="2">
    <source>
        <dbReference type="ARBA" id="ARBA00022737"/>
    </source>
</evidence>
<dbReference type="PROSITE" id="PS50003">
    <property type="entry name" value="PH_DOMAIN"/>
    <property type="match status" value="1"/>
</dbReference>
<feature type="domain" description="BRX" evidence="10">
    <location>
        <begin position="1001"/>
        <end position="1056"/>
    </location>
</feature>
<dbReference type="InterPro" id="IPR000408">
    <property type="entry name" value="Reg_chr_condens"/>
</dbReference>
<dbReference type="Gene3D" id="3.30.40.10">
    <property type="entry name" value="Zinc/RING finger domain, C3HC4 (zinc finger)"/>
    <property type="match status" value="1"/>
</dbReference>
<evidence type="ECO:0000256" key="6">
    <source>
        <dbReference type="PROSITE-ProRule" id="PRU00235"/>
    </source>
</evidence>
<feature type="repeat" description="RCC1" evidence="6">
    <location>
        <begin position="235"/>
        <end position="295"/>
    </location>
</feature>
<dbReference type="OrthoDB" id="5981550at2759"/>
<dbReference type="InterPro" id="IPR011993">
    <property type="entry name" value="PH-like_dom_sf"/>
</dbReference>
<dbReference type="InterPro" id="IPR051210">
    <property type="entry name" value="Ub_ligase/GEF_domain"/>
</dbReference>
<protein>
    <submittedName>
        <fullName evidence="11">Uncharacterized protein</fullName>
    </submittedName>
</protein>
<dbReference type="PRINTS" id="PR00633">
    <property type="entry name" value="RCCNDNSATION"/>
</dbReference>
<dbReference type="PROSITE" id="PS00626">
    <property type="entry name" value="RCC1_2"/>
    <property type="match status" value="3"/>
</dbReference>
<evidence type="ECO:0000256" key="1">
    <source>
        <dbReference type="ARBA" id="ARBA00022723"/>
    </source>
</evidence>
<dbReference type="InterPro" id="IPR011011">
    <property type="entry name" value="Znf_FYVE_PHD"/>
</dbReference>
<name>A0A835J050_9MAGN</name>
<feature type="repeat" description="RCC1" evidence="6">
    <location>
        <begin position="348"/>
        <end position="401"/>
    </location>
</feature>
<dbReference type="CDD" id="cd00065">
    <property type="entry name" value="FYVE_like_SF"/>
    <property type="match status" value="1"/>
</dbReference>
<dbReference type="InterPro" id="IPR009091">
    <property type="entry name" value="RCC1/BLIP-II"/>
</dbReference>
<sequence>MVEVSLKKPPMGTPSERRVEQDEKLLIWYSGKDEKHLMLDSITKIIPGTVNFQRQPEPGKESQSFSIISANGERSLDLICKDEAQAESWLVGLRAVVSKSHVHKSYATMRSCRGAKSCINSPVGYSRRKRNLGLSEDLTKLPQVQSLCGSPPRLLAQGCVSDGLSCSSDSLYTSGRKAFSRIQTVRDMVIPQLSLWEPEDLEKKKETFAISECQTDFLFPASRGLPVVEENDVLRDVFMWGEGIEAGKLRCGDQTGDPNDTWIDALSPKLLESTALLDIKNISFGGKHAALVTRQGEVFSWGEENGGRLGHKINMDLSCPKLVESLNGIHMESVSCGEYHTCAVTFDGELYTWGDSGRGAGLGDLRNKCQWLPHKVLGPLDGIHVSGVACGEWHTAVVSSSGQLFTYGEGTFGVLGHGNVKSMYQAKEVDSLKGLRVKSVACGPWHTAAIVDVMVNHTNENAFSGKLFTWGDGDEGKLGHVDRESKLFPTCVARLVKHDFVQVSCGKMLTVGLTSTGNVCTMGSAVHGQLGNPQAEDKSLAYVEGKLTGEFVKNISSGSSHIAALTSRGKVYTWGKGANGQLGLGDIKDRNSPTLVEAVRDRQVESVACGSSFTAAICLHKSIFSSDQSSCSGCKMVFGFTRKKRNCYNCGFLFCRACSSKKVLNASLAPNKSKPCHVCDTCFNKLTKYSDSHWLIKNEEPCPRQPLISRNSFPDLKIQRGEAALTQSLLFSPKLSSHEVTKIIGEGEQTLNKERRKQQTLDHVLPLSSRPTWGQVQCPVLFSTSGLSKSEPYAIFPVAEQHNFPGFNIEDSHTMSSAEGSAEPDNLLTTEVQRLQVEAKSLEKQCQMKSERLQQYEQRIEETWSFAREEATKSKMAKEIIKALTIRLYALAEKHSSLKEANGTTKPAEELDLYLPEITPISTCTALDDVNPTLSSARLSPEAAEPDHRQLNDSCTLPIPFDGPISHTYARDLHNGGARMSDKSPVAEADFEQNVAKTLKSEWAEQDEPGVYLTFMTLPNGGRGLKRVRFSRKRFSEKEAERWWQENHLRIHEKYEIEGIIGQNKK</sequence>
<keyword evidence="4" id="KW-0862">Zinc</keyword>
<evidence type="ECO:0000259" key="9">
    <source>
        <dbReference type="PROSITE" id="PS50178"/>
    </source>
</evidence>
<proteinExistence type="predicted"/>
<evidence type="ECO:0000259" key="10">
    <source>
        <dbReference type="PROSITE" id="PS51514"/>
    </source>
</evidence>